<accession>A0A4U0XED8</accession>
<dbReference type="PROSITE" id="PS50174">
    <property type="entry name" value="G_PATCH"/>
    <property type="match status" value="1"/>
</dbReference>
<dbReference type="PANTHER" id="PTHR20923">
    <property type="entry name" value="BAT4 PROTEIN-RELATED"/>
    <property type="match status" value="1"/>
</dbReference>
<evidence type="ECO:0000259" key="2">
    <source>
        <dbReference type="PROSITE" id="PS50174"/>
    </source>
</evidence>
<dbReference type="OrthoDB" id="20282at2759"/>
<reference evidence="3 4" key="1">
    <citation type="submission" date="2017-03" db="EMBL/GenBank/DDBJ databases">
        <title>Genomes of endolithic fungi from Antarctica.</title>
        <authorList>
            <person name="Coleine C."/>
            <person name="Masonjones S."/>
            <person name="Stajich J.E."/>
        </authorList>
    </citation>
    <scope>NUCLEOTIDE SEQUENCE [LARGE SCALE GENOMIC DNA]</scope>
    <source>
        <strain evidence="3 4">CCFEE 5187</strain>
    </source>
</reference>
<proteinExistence type="predicted"/>
<feature type="domain" description="G-patch" evidence="2">
    <location>
        <begin position="124"/>
        <end position="172"/>
    </location>
</feature>
<dbReference type="InterPro" id="IPR000467">
    <property type="entry name" value="G_patch_dom"/>
</dbReference>
<dbReference type="AlphaFoldDB" id="A0A4U0XED8"/>
<dbReference type="Pfam" id="PF01585">
    <property type="entry name" value="G-patch"/>
    <property type="match status" value="1"/>
</dbReference>
<evidence type="ECO:0000313" key="4">
    <source>
        <dbReference type="Proteomes" id="UP000308768"/>
    </source>
</evidence>
<dbReference type="InterPro" id="IPR039146">
    <property type="entry name" value="GPANK1"/>
</dbReference>
<feature type="compositionally biased region" description="Basic and acidic residues" evidence="1">
    <location>
        <begin position="172"/>
        <end position="200"/>
    </location>
</feature>
<dbReference type="STRING" id="331657.A0A4U0XED8"/>
<protein>
    <recommendedName>
        <fullName evidence="2">G-patch domain-containing protein</fullName>
    </recommendedName>
</protein>
<keyword evidence="4" id="KW-1185">Reference proteome</keyword>
<dbReference type="EMBL" id="NAJN01000374">
    <property type="protein sequence ID" value="TKA74236.1"/>
    <property type="molecule type" value="Genomic_DNA"/>
</dbReference>
<evidence type="ECO:0000313" key="3">
    <source>
        <dbReference type="EMBL" id="TKA74236.1"/>
    </source>
</evidence>
<evidence type="ECO:0000256" key="1">
    <source>
        <dbReference type="SAM" id="MobiDB-lite"/>
    </source>
</evidence>
<feature type="region of interest" description="Disordered" evidence="1">
    <location>
        <begin position="165"/>
        <end position="206"/>
    </location>
</feature>
<comment type="caution">
    <text evidence="3">The sequence shown here is derived from an EMBL/GenBank/DDBJ whole genome shotgun (WGS) entry which is preliminary data.</text>
</comment>
<dbReference type="GO" id="GO:0003676">
    <property type="term" value="F:nucleic acid binding"/>
    <property type="evidence" value="ECO:0007669"/>
    <property type="project" value="InterPro"/>
</dbReference>
<name>A0A4U0XED8_9PEZI</name>
<dbReference type="Proteomes" id="UP000308768">
    <property type="component" value="Unassembled WGS sequence"/>
</dbReference>
<gene>
    <name evidence="3" type="ORF">B0A49_02035</name>
</gene>
<dbReference type="PANTHER" id="PTHR20923:SF1">
    <property type="entry name" value="G PATCH DOMAIN AND ANKYRIN REPEAT-CONTAINING PROTEIN 1"/>
    <property type="match status" value="1"/>
</dbReference>
<organism evidence="3 4">
    <name type="scientific">Cryomyces minteri</name>
    <dbReference type="NCBI Taxonomy" id="331657"/>
    <lineage>
        <taxon>Eukaryota</taxon>
        <taxon>Fungi</taxon>
        <taxon>Dikarya</taxon>
        <taxon>Ascomycota</taxon>
        <taxon>Pezizomycotina</taxon>
        <taxon>Dothideomycetes</taxon>
        <taxon>Dothideomycetes incertae sedis</taxon>
        <taxon>Cryomyces</taxon>
    </lineage>
</organism>
<sequence length="222" mass="24102">MADSDDDTYENPLTDQRVFGAGIKRKRIKFVPSTTPVATTPGTPSDDSQLSAGEKYLNAVLGKSSSRLTGVANGIAPSSDTSTRPTCDVCHLPFSATSTIIPHEASLAHQLCLRHSYPPSALDRNRKGLAVLQSYGWDPDARTGLGASGEGILHPIKPKEKRNTVGLGVKTNGKEAMPKEKAKKMDAGQVRKAEQEDRRKREQLHKLFYQSDDVERYLGGNG</sequence>
<dbReference type="SMART" id="SM00443">
    <property type="entry name" value="G_patch"/>
    <property type="match status" value="1"/>
</dbReference>